<dbReference type="InterPro" id="IPR025714">
    <property type="entry name" value="Methyltranfer_dom"/>
</dbReference>
<keyword evidence="2" id="KW-0489">Methyltransferase</keyword>
<dbReference type="InterPro" id="IPR029063">
    <property type="entry name" value="SAM-dependent_MTases_sf"/>
</dbReference>
<dbReference type="SUPFAM" id="SSF53335">
    <property type="entry name" value="S-adenosyl-L-methionine-dependent methyltransferases"/>
    <property type="match status" value="1"/>
</dbReference>
<dbReference type="Proteomes" id="UP000250642">
    <property type="component" value="Unassembled WGS sequence"/>
</dbReference>
<evidence type="ECO:0000313" key="3">
    <source>
        <dbReference type="Proteomes" id="UP000250642"/>
    </source>
</evidence>
<keyword evidence="2" id="KW-0808">Transferase</keyword>
<feature type="domain" description="Methyltransferase" evidence="1">
    <location>
        <begin position="37"/>
        <end position="143"/>
    </location>
</feature>
<dbReference type="EMBL" id="QEVW01000001">
    <property type="protein sequence ID" value="RAW19266.1"/>
    <property type="molecule type" value="Genomic_DNA"/>
</dbReference>
<dbReference type="PANTHER" id="PTHR43861">
    <property type="entry name" value="TRANS-ACONITATE 2-METHYLTRANSFERASE-RELATED"/>
    <property type="match status" value="1"/>
</dbReference>
<evidence type="ECO:0000313" key="2">
    <source>
        <dbReference type="EMBL" id="RAW19266.1"/>
    </source>
</evidence>
<name>A0A329R5V5_9BACL</name>
<sequence>MANHDRVSERYYGEINSEESHEATRTRVHWMCREATGKRILDVGCSQGITSILLAREGFRVTGIDLEEESIRYAQGELAKESRPVRSNVNFRMLDITQWKVKTTFDTVLLGEVLEHFAHPETLLIQIHRLLQEEGTLIVTVPYGYHPFYDHKQTFYAGNLAMCLMPYFEVLKLEVHHKYLCCVARKRRKTQLHMSPTLNQLTEWMELDHVHFAEVEQQHLRVMKQRKKALDSAVEQVKRLRFQDNGAGNVEA</sequence>
<dbReference type="GO" id="GO:0008168">
    <property type="term" value="F:methyltransferase activity"/>
    <property type="evidence" value="ECO:0007669"/>
    <property type="project" value="UniProtKB-KW"/>
</dbReference>
<dbReference type="Gene3D" id="3.40.50.150">
    <property type="entry name" value="Vaccinia Virus protein VP39"/>
    <property type="match status" value="1"/>
</dbReference>
<dbReference type="RefSeq" id="WP_113051411.1">
    <property type="nucleotide sequence ID" value="NZ_QEVW01000001.1"/>
</dbReference>
<dbReference type="AlphaFoldDB" id="A0A329R5V5"/>
<accession>A0A329R5V5</accession>
<reference evidence="2 3" key="1">
    <citation type="submission" date="2018-04" db="EMBL/GenBank/DDBJ databases">
        <title>Paenibacillus taichungensis Genome sequencing and assembly.</title>
        <authorList>
            <person name="Xu J."/>
            <person name="Rensing C."/>
            <person name="Mazhar H.S."/>
        </authorList>
    </citation>
    <scope>NUCLEOTIDE SEQUENCE [LARGE SCALE GENOMIC DNA]</scope>
    <source>
        <strain evidence="2 3">NC1</strain>
    </source>
</reference>
<dbReference type="Pfam" id="PF13847">
    <property type="entry name" value="Methyltransf_31"/>
    <property type="match status" value="1"/>
</dbReference>
<dbReference type="GO" id="GO:0032259">
    <property type="term" value="P:methylation"/>
    <property type="evidence" value="ECO:0007669"/>
    <property type="project" value="UniProtKB-KW"/>
</dbReference>
<proteinExistence type="predicted"/>
<dbReference type="CDD" id="cd02440">
    <property type="entry name" value="AdoMet_MTases"/>
    <property type="match status" value="1"/>
</dbReference>
<comment type="caution">
    <text evidence="2">The sequence shown here is derived from an EMBL/GenBank/DDBJ whole genome shotgun (WGS) entry which is preliminary data.</text>
</comment>
<gene>
    <name evidence="2" type="ORF">DC345_00295</name>
</gene>
<protein>
    <submittedName>
        <fullName evidence="2">SAM-dependent methyltransferase</fullName>
    </submittedName>
</protein>
<evidence type="ECO:0000259" key="1">
    <source>
        <dbReference type="Pfam" id="PF13847"/>
    </source>
</evidence>
<organism evidence="2 3">
    <name type="scientific">Paenibacillus taichungensis</name>
    <dbReference type="NCBI Taxonomy" id="484184"/>
    <lineage>
        <taxon>Bacteria</taxon>
        <taxon>Bacillati</taxon>
        <taxon>Bacillota</taxon>
        <taxon>Bacilli</taxon>
        <taxon>Bacillales</taxon>
        <taxon>Paenibacillaceae</taxon>
        <taxon>Paenibacillus</taxon>
    </lineage>
</organism>